<keyword evidence="15" id="KW-0472">Membrane</keyword>
<dbReference type="PATRIC" id="fig|54398.3.peg.1202"/>
<evidence type="ECO:0000259" key="16">
    <source>
        <dbReference type="Pfam" id="PF01225"/>
    </source>
</evidence>
<dbReference type="GO" id="GO:0008360">
    <property type="term" value="P:regulation of cell shape"/>
    <property type="evidence" value="ECO:0007669"/>
    <property type="project" value="UniProtKB-KW"/>
</dbReference>
<evidence type="ECO:0000256" key="8">
    <source>
        <dbReference type="ARBA" id="ARBA00022840"/>
    </source>
</evidence>
<dbReference type="HAMAP" id="MF_00046">
    <property type="entry name" value="MurC"/>
    <property type="match status" value="1"/>
</dbReference>
<feature type="binding site" evidence="14">
    <location>
        <begin position="124"/>
        <end position="130"/>
    </location>
    <ligand>
        <name>ATP</name>
        <dbReference type="ChEBI" id="CHEBI:30616"/>
    </ligand>
</feature>
<dbReference type="Pfam" id="PF01225">
    <property type="entry name" value="Mur_ligase"/>
    <property type="match status" value="1"/>
</dbReference>
<evidence type="ECO:0000259" key="17">
    <source>
        <dbReference type="Pfam" id="PF02875"/>
    </source>
</evidence>
<dbReference type="InterPro" id="IPR005758">
    <property type="entry name" value="UDP-N-AcMur_Ala_ligase_MurC"/>
</dbReference>
<evidence type="ECO:0000256" key="10">
    <source>
        <dbReference type="ARBA" id="ARBA00022984"/>
    </source>
</evidence>
<keyword evidence="4 14" id="KW-0963">Cytoplasm</keyword>
<dbReference type="AlphaFoldDB" id="A0A0T5YVE9"/>
<evidence type="ECO:0000256" key="13">
    <source>
        <dbReference type="ARBA" id="ARBA00047833"/>
    </source>
</evidence>
<reference evidence="19 20" key="1">
    <citation type="submission" date="2015-11" db="EMBL/GenBank/DDBJ databases">
        <title>The genome of Candidatus Endoriftia persephone in Ridgeia piscesae and population structure of the North Eastern Pacific vestimentiferan symbionts.</title>
        <authorList>
            <person name="Perez M."/>
            <person name="Juniper K.S."/>
        </authorList>
    </citation>
    <scope>NUCLEOTIDE SEQUENCE [LARGE SCALE GENOMIC DNA]</scope>
    <source>
        <strain evidence="19">Ind11</strain>
    </source>
</reference>
<feature type="domain" description="Mur ligase central" evidence="18">
    <location>
        <begin position="122"/>
        <end position="303"/>
    </location>
</feature>
<feature type="domain" description="Mur ligase N-terminal catalytic" evidence="16">
    <location>
        <begin position="19"/>
        <end position="116"/>
    </location>
</feature>
<dbReference type="OrthoDB" id="9804126at2"/>
<evidence type="ECO:0000256" key="3">
    <source>
        <dbReference type="ARBA" id="ARBA00012211"/>
    </source>
</evidence>
<sequence>MNEAVRRRHAPDSMGRMRRIHFVGIGGAGMSGIAELMLNLGYEVSGSDQRESAVTQRLSDLGAEVFLSHQAGNVIGSDAVVISSAVKEDNPEVVAAREVRIPVVPRAEMLAEIMRFLYSIAVAGTHGKTTTTSLIASVLAEGGLDPTFVIGGRLNSAGANARLGEGDYLVAEADESDASFLYLQPMLSVVTNIDADHMTTYGGDFERLRAAFLEFLHHLPFYGLAVLCIDDPEVRRLLPKVTRRIRSYGFSEDADVRAVDVEQQGLTTRFRLECEGWERGQQVSLNMPGRHNVLNALAAVAVALELGVEPAAIQRALQSFQGIGRRFQTKGECRCGAGQVLLVDDYGHHPREIAATLQAVHEGWPGRRIVLTFQPHRFSRTQEQFDDFVHVLSQADVLLLTEVYAAGEAPIQGADGRALSRAVRARGQVDPVFVEPLDELPEIIAGILRDGDIVLTLGAGSIGTIAARLPEILCEGGES</sequence>
<dbReference type="GO" id="GO:0005737">
    <property type="term" value="C:cytoplasm"/>
    <property type="evidence" value="ECO:0007669"/>
    <property type="project" value="UniProtKB-SubCell"/>
</dbReference>
<evidence type="ECO:0000256" key="12">
    <source>
        <dbReference type="ARBA" id="ARBA00023316"/>
    </source>
</evidence>
<dbReference type="InterPro" id="IPR036615">
    <property type="entry name" value="Mur_ligase_C_dom_sf"/>
</dbReference>
<dbReference type="SUPFAM" id="SSF51984">
    <property type="entry name" value="MurCD N-terminal domain"/>
    <property type="match status" value="1"/>
</dbReference>
<dbReference type="Gene3D" id="3.40.1190.10">
    <property type="entry name" value="Mur-like, catalytic domain"/>
    <property type="match status" value="1"/>
</dbReference>
<dbReference type="RefSeq" id="WP_060528313.1">
    <property type="nucleotide sequence ID" value="NZ_KQ557122.1"/>
</dbReference>
<evidence type="ECO:0000256" key="7">
    <source>
        <dbReference type="ARBA" id="ARBA00022741"/>
    </source>
</evidence>
<dbReference type="GO" id="GO:0071555">
    <property type="term" value="P:cell wall organization"/>
    <property type="evidence" value="ECO:0007669"/>
    <property type="project" value="UniProtKB-KW"/>
</dbReference>
<gene>
    <name evidence="14" type="primary">murC</name>
    <name evidence="19" type="ORF">Ga0074115_10798</name>
</gene>
<evidence type="ECO:0000313" key="19">
    <source>
        <dbReference type="EMBL" id="KRT54569.1"/>
    </source>
</evidence>
<protein>
    <recommendedName>
        <fullName evidence="3 14">UDP-N-acetylmuramate--L-alanine ligase</fullName>
        <ecNumber evidence="3 14">6.3.2.8</ecNumber>
    </recommendedName>
    <alternativeName>
        <fullName evidence="14">UDP-N-acetylmuramoyl-L-alanine synthetase</fullName>
    </alternativeName>
</protein>
<feature type="transmembrane region" description="Helical" evidence="15">
    <location>
        <begin position="20"/>
        <end position="42"/>
    </location>
</feature>
<dbReference type="GO" id="GO:0009252">
    <property type="term" value="P:peptidoglycan biosynthetic process"/>
    <property type="evidence" value="ECO:0007669"/>
    <property type="project" value="UniProtKB-UniRule"/>
</dbReference>
<evidence type="ECO:0000256" key="5">
    <source>
        <dbReference type="ARBA" id="ARBA00022598"/>
    </source>
</evidence>
<evidence type="ECO:0000256" key="15">
    <source>
        <dbReference type="SAM" id="Phobius"/>
    </source>
</evidence>
<accession>A0A0T5YVE9</accession>
<feature type="domain" description="Mur ligase C-terminal" evidence="17">
    <location>
        <begin position="325"/>
        <end position="460"/>
    </location>
</feature>
<comment type="pathway">
    <text evidence="2 14">Cell wall biogenesis; peptidoglycan biosynthesis.</text>
</comment>
<dbReference type="GO" id="GO:0005524">
    <property type="term" value="F:ATP binding"/>
    <property type="evidence" value="ECO:0007669"/>
    <property type="project" value="UniProtKB-UniRule"/>
</dbReference>
<dbReference type="SUPFAM" id="SSF53244">
    <property type="entry name" value="MurD-like peptide ligases, peptide-binding domain"/>
    <property type="match status" value="1"/>
</dbReference>
<proteinExistence type="inferred from homology"/>
<evidence type="ECO:0000259" key="18">
    <source>
        <dbReference type="Pfam" id="PF08245"/>
    </source>
</evidence>
<keyword evidence="12 14" id="KW-0961">Cell wall biogenesis/degradation</keyword>
<dbReference type="InterPro" id="IPR050061">
    <property type="entry name" value="MurCDEF_pg_biosynth"/>
</dbReference>
<dbReference type="InterPro" id="IPR004101">
    <property type="entry name" value="Mur_ligase_C"/>
</dbReference>
<evidence type="ECO:0000256" key="1">
    <source>
        <dbReference type="ARBA" id="ARBA00004496"/>
    </source>
</evidence>
<dbReference type="Gene3D" id="3.90.190.20">
    <property type="entry name" value="Mur ligase, C-terminal domain"/>
    <property type="match status" value="1"/>
</dbReference>
<keyword evidence="9 14" id="KW-0133">Cell shape</keyword>
<comment type="function">
    <text evidence="14">Cell wall formation.</text>
</comment>
<dbReference type="Pfam" id="PF02875">
    <property type="entry name" value="Mur_ligase_C"/>
    <property type="match status" value="1"/>
</dbReference>
<keyword evidence="5 14" id="KW-0436">Ligase</keyword>
<dbReference type="Pfam" id="PF08245">
    <property type="entry name" value="Mur_ligase_M"/>
    <property type="match status" value="1"/>
</dbReference>
<keyword evidence="11 14" id="KW-0131">Cell cycle</keyword>
<comment type="similarity">
    <text evidence="14">Belongs to the MurCDEF family.</text>
</comment>
<organism evidence="19 20">
    <name type="scientific">endosymbiont of Ridgeia piscesae</name>
    <dbReference type="NCBI Taxonomy" id="54398"/>
    <lineage>
        <taxon>Bacteria</taxon>
        <taxon>Pseudomonadati</taxon>
        <taxon>Pseudomonadota</taxon>
        <taxon>Gammaproteobacteria</taxon>
        <taxon>sulfur-oxidizing symbionts</taxon>
    </lineage>
</organism>
<evidence type="ECO:0000256" key="2">
    <source>
        <dbReference type="ARBA" id="ARBA00004752"/>
    </source>
</evidence>
<dbReference type="GO" id="GO:0008763">
    <property type="term" value="F:UDP-N-acetylmuramate-L-alanine ligase activity"/>
    <property type="evidence" value="ECO:0007669"/>
    <property type="project" value="UniProtKB-UniRule"/>
</dbReference>
<keyword evidence="7 14" id="KW-0547">Nucleotide-binding</keyword>
<dbReference type="Proteomes" id="UP000051634">
    <property type="component" value="Unassembled WGS sequence"/>
</dbReference>
<dbReference type="SUPFAM" id="SSF53623">
    <property type="entry name" value="MurD-like peptide ligases, catalytic domain"/>
    <property type="match status" value="1"/>
</dbReference>
<dbReference type="InterPro" id="IPR013221">
    <property type="entry name" value="Mur_ligase_cen"/>
</dbReference>
<dbReference type="PANTHER" id="PTHR43445">
    <property type="entry name" value="UDP-N-ACETYLMURAMATE--L-ALANINE LIGASE-RELATED"/>
    <property type="match status" value="1"/>
</dbReference>
<dbReference type="GO" id="GO:0051301">
    <property type="term" value="P:cell division"/>
    <property type="evidence" value="ECO:0007669"/>
    <property type="project" value="UniProtKB-KW"/>
</dbReference>
<dbReference type="PANTHER" id="PTHR43445:SF3">
    <property type="entry name" value="UDP-N-ACETYLMURAMATE--L-ALANINE LIGASE"/>
    <property type="match status" value="1"/>
</dbReference>
<evidence type="ECO:0000313" key="20">
    <source>
        <dbReference type="Proteomes" id="UP000051634"/>
    </source>
</evidence>
<dbReference type="NCBIfam" id="TIGR01082">
    <property type="entry name" value="murC"/>
    <property type="match status" value="1"/>
</dbReference>
<comment type="catalytic activity">
    <reaction evidence="13 14">
        <text>UDP-N-acetyl-alpha-D-muramate + L-alanine + ATP = UDP-N-acetyl-alpha-D-muramoyl-L-alanine + ADP + phosphate + H(+)</text>
        <dbReference type="Rhea" id="RHEA:23372"/>
        <dbReference type="ChEBI" id="CHEBI:15378"/>
        <dbReference type="ChEBI" id="CHEBI:30616"/>
        <dbReference type="ChEBI" id="CHEBI:43474"/>
        <dbReference type="ChEBI" id="CHEBI:57972"/>
        <dbReference type="ChEBI" id="CHEBI:70757"/>
        <dbReference type="ChEBI" id="CHEBI:83898"/>
        <dbReference type="ChEBI" id="CHEBI:456216"/>
        <dbReference type="EC" id="6.3.2.8"/>
    </reaction>
</comment>
<dbReference type="EMBL" id="LDXT01000090">
    <property type="protein sequence ID" value="KRT54569.1"/>
    <property type="molecule type" value="Genomic_DNA"/>
</dbReference>
<dbReference type="Gene3D" id="3.40.50.720">
    <property type="entry name" value="NAD(P)-binding Rossmann-like Domain"/>
    <property type="match status" value="1"/>
</dbReference>
<keyword evidence="15" id="KW-0812">Transmembrane</keyword>
<keyword evidence="20" id="KW-1185">Reference proteome</keyword>
<dbReference type="UniPathway" id="UPA00219"/>
<comment type="subcellular location">
    <subcellularLocation>
        <location evidence="1 14">Cytoplasm</location>
    </subcellularLocation>
</comment>
<name>A0A0T5YVE9_9GAMM</name>
<keyword evidence="15" id="KW-1133">Transmembrane helix</keyword>
<keyword evidence="8 14" id="KW-0067">ATP-binding</keyword>
<keyword evidence="6 14" id="KW-0132">Cell division</keyword>
<comment type="caution">
    <text evidence="19">The sequence shown here is derived from an EMBL/GenBank/DDBJ whole genome shotgun (WGS) entry which is preliminary data.</text>
</comment>
<evidence type="ECO:0000256" key="4">
    <source>
        <dbReference type="ARBA" id="ARBA00022490"/>
    </source>
</evidence>
<keyword evidence="10 14" id="KW-0573">Peptidoglycan synthesis</keyword>
<evidence type="ECO:0000256" key="6">
    <source>
        <dbReference type="ARBA" id="ARBA00022618"/>
    </source>
</evidence>
<dbReference type="EC" id="6.3.2.8" evidence="3 14"/>
<evidence type="ECO:0000256" key="9">
    <source>
        <dbReference type="ARBA" id="ARBA00022960"/>
    </source>
</evidence>
<dbReference type="InterPro" id="IPR036565">
    <property type="entry name" value="Mur-like_cat_sf"/>
</dbReference>
<evidence type="ECO:0000256" key="14">
    <source>
        <dbReference type="HAMAP-Rule" id="MF_00046"/>
    </source>
</evidence>
<evidence type="ECO:0000256" key="11">
    <source>
        <dbReference type="ARBA" id="ARBA00023306"/>
    </source>
</evidence>
<dbReference type="InterPro" id="IPR000713">
    <property type="entry name" value="Mur_ligase_N"/>
</dbReference>
<dbReference type="FunFam" id="3.40.1190.10:FF:000001">
    <property type="entry name" value="UDP-N-acetylmuramate--L-alanine ligase"/>
    <property type="match status" value="1"/>
</dbReference>